<feature type="transmembrane region" description="Helical" evidence="1">
    <location>
        <begin position="18"/>
        <end position="38"/>
    </location>
</feature>
<gene>
    <name evidence="2" type="ORF">BgAZ_401020</name>
</gene>
<dbReference type="Proteomes" id="UP001230268">
    <property type="component" value="Unassembled WGS sequence"/>
</dbReference>
<reference evidence="2" key="1">
    <citation type="submission" date="2023-08" db="EMBL/GenBank/DDBJ databases">
        <title>Draft sequence of the Babesia gibsoni genome.</title>
        <authorList>
            <person name="Yamagishi J.Y."/>
            <person name="Xuan X.X."/>
        </authorList>
    </citation>
    <scope>NUCLEOTIDE SEQUENCE</scope>
    <source>
        <strain evidence="2">Azabu</strain>
    </source>
</reference>
<keyword evidence="1" id="KW-0812">Transmembrane</keyword>
<dbReference type="Pfam" id="PF05620">
    <property type="entry name" value="TMEM208_SND2"/>
    <property type="match status" value="1"/>
</dbReference>
<evidence type="ECO:0008006" key="4">
    <source>
        <dbReference type="Google" id="ProtNLM"/>
    </source>
</evidence>
<keyword evidence="1" id="KW-1133">Transmembrane helix</keyword>
<comment type="caution">
    <text evidence="2">The sequence shown here is derived from an EMBL/GenBank/DDBJ whole genome shotgun (WGS) entry which is preliminary data.</text>
</comment>
<keyword evidence="3" id="KW-1185">Reference proteome</keyword>
<dbReference type="InterPro" id="IPR008506">
    <property type="entry name" value="SND2/TMEM208"/>
</dbReference>
<protein>
    <recommendedName>
        <fullName evidence="4">Transmembrane protein</fullName>
    </recommendedName>
</protein>
<evidence type="ECO:0000256" key="1">
    <source>
        <dbReference type="SAM" id="Phobius"/>
    </source>
</evidence>
<feature type="transmembrane region" description="Helical" evidence="1">
    <location>
        <begin position="50"/>
        <end position="69"/>
    </location>
</feature>
<dbReference type="EMBL" id="JAVEPI010000004">
    <property type="protein sequence ID" value="KAK1442072.1"/>
    <property type="molecule type" value="Genomic_DNA"/>
</dbReference>
<organism evidence="2 3">
    <name type="scientific">Babesia gibsoni</name>
    <dbReference type="NCBI Taxonomy" id="33632"/>
    <lineage>
        <taxon>Eukaryota</taxon>
        <taxon>Sar</taxon>
        <taxon>Alveolata</taxon>
        <taxon>Apicomplexa</taxon>
        <taxon>Aconoidasida</taxon>
        <taxon>Piroplasmida</taxon>
        <taxon>Babesiidae</taxon>
        <taxon>Babesia</taxon>
    </lineage>
</organism>
<dbReference type="AlphaFoldDB" id="A0AAD8LIA1"/>
<accession>A0AAD8LIA1</accession>
<proteinExistence type="predicted"/>
<sequence length="150" mass="17488">MAGRSEKKRSEREKSLGLYYSVSAALCLISWVFKHVLLSESGVSTSTKRLVWRGTLIVLPYVYSLWSIHESLRLGIPFSLSNDIFFLNTFVCVLSLFYDWAYYLLLIVPLYGVFKVAKLVYDWALTPEPEVEYNSKREEKIKRKFKTIRA</sequence>
<evidence type="ECO:0000313" key="2">
    <source>
        <dbReference type="EMBL" id="KAK1442072.1"/>
    </source>
</evidence>
<name>A0AAD8LIA1_BABGI</name>
<evidence type="ECO:0000313" key="3">
    <source>
        <dbReference type="Proteomes" id="UP001230268"/>
    </source>
</evidence>
<feature type="transmembrane region" description="Helical" evidence="1">
    <location>
        <begin position="84"/>
        <end position="108"/>
    </location>
</feature>
<keyword evidence="1" id="KW-0472">Membrane</keyword>